<evidence type="ECO:0000313" key="2">
    <source>
        <dbReference type="Proteomes" id="UP000299102"/>
    </source>
</evidence>
<dbReference type="Proteomes" id="UP000299102">
    <property type="component" value="Unassembled WGS sequence"/>
</dbReference>
<comment type="caution">
    <text evidence="1">The sequence shown here is derived from an EMBL/GenBank/DDBJ whole genome shotgun (WGS) entry which is preliminary data.</text>
</comment>
<accession>A0A4C1VW20</accession>
<gene>
    <name evidence="1" type="ORF">EVAR_29402_1</name>
</gene>
<keyword evidence="2" id="KW-1185">Reference proteome</keyword>
<dbReference type="EMBL" id="BGZK01000411">
    <property type="protein sequence ID" value="GBP42047.1"/>
    <property type="molecule type" value="Genomic_DNA"/>
</dbReference>
<proteinExistence type="predicted"/>
<organism evidence="1 2">
    <name type="scientific">Eumeta variegata</name>
    <name type="common">Bagworm moth</name>
    <name type="synonym">Eumeta japonica</name>
    <dbReference type="NCBI Taxonomy" id="151549"/>
    <lineage>
        <taxon>Eukaryota</taxon>
        <taxon>Metazoa</taxon>
        <taxon>Ecdysozoa</taxon>
        <taxon>Arthropoda</taxon>
        <taxon>Hexapoda</taxon>
        <taxon>Insecta</taxon>
        <taxon>Pterygota</taxon>
        <taxon>Neoptera</taxon>
        <taxon>Endopterygota</taxon>
        <taxon>Lepidoptera</taxon>
        <taxon>Glossata</taxon>
        <taxon>Ditrysia</taxon>
        <taxon>Tineoidea</taxon>
        <taxon>Psychidae</taxon>
        <taxon>Oiketicinae</taxon>
        <taxon>Eumeta</taxon>
    </lineage>
</organism>
<dbReference type="AlphaFoldDB" id="A0A4C1VW20"/>
<name>A0A4C1VW20_EUMVA</name>
<sequence length="79" mass="9331">MTKFNGKNKVERFFSTPYRMYDKIFHVKLAYQRVGAAGVRSWREHVPAPPPPRHLYLPPPTPTARAHRRRLHRVITARV</sequence>
<reference evidence="1 2" key="1">
    <citation type="journal article" date="2019" name="Commun. Biol.">
        <title>The bagworm genome reveals a unique fibroin gene that provides high tensile strength.</title>
        <authorList>
            <person name="Kono N."/>
            <person name="Nakamura H."/>
            <person name="Ohtoshi R."/>
            <person name="Tomita M."/>
            <person name="Numata K."/>
            <person name="Arakawa K."/>
        </authorList>
    </citation>
    <scope>NUCLEOTIDE SEQUENCE [LARGE SCALE GENOMIC DNA]</scope>
</reference>
<protein>
    <submittedName>
        <fullName evidence="1">Uncharacterized protein</fullName>
    </submittedName>
</protein>
<evidence type="ECO:0000313" key="1">
    <source>
        <dbReference type="EMBL" id="GBP42047.1"/>
    </source>
</evidence>